<dbReference type="AlphaFoldDB" id="A0A1I7XLS7"/>
<keyword evidence="1" id="KW-1185">Reference proteome</keyword>
<accession>A0A1I7XLS7</accession>
<evidence type="ECO:0000313" key="2">
    <source>
        <dbReference type="WBParaSite" id="Hba_18259"/>
    </source>
</evidence>
<name>A0A1I7XLS7_HETBA</name>
<dbReference type="Proteomes" id="UP000095283">
    <property type="component" value="Unplaced"/>
</dbReference>
<dbReference type="WBParaSite" id="Hba_18259">
    <property type="protein sequence ID" value="Hba_18259"/>
    <property type="gene ID" value="Hba_18259"/>
</dbReference>
<protein>
    <submittedName>
        <fullName evidence="2">Transposase</fullName>
    </submittedName>
</protein>
<reference evidence="2" key="1">
    <citation type="submission" date="2016-11" db="UniProtKB">
        <authorList>
            <consortium name="WormBaseParasite"/>
        </authorList>
    </citation>
    <scope>IDENTIFICATION</scope>
</reference>
<proteinExistence type="predicted"/>
<evidence type="ECO:0000313" key="1">
    <source>
        <dbReference type="Proteomes" id="UP000095283"/>
    </source>
</evidence>
<sequence>MTVKKEKFYGLRRIARSASLESVGLVVLMPQKLGVEDAGQVSQYCPITNDKVSTTYTRT</sequence>
<organism evidence="1 2">
    <name type="scientific">Heterorhabditis bacteriophora</name>
    <name type="common">Entomopathogenic nematode worm</name>
    <dbReference type="NCBI Taxonomy" id="37862"/>
    <lineage>
        <taxon>Eukaryota</taxon>
        <taxon>Metazoa</taxon>
        <taxon>Ecdysozoa</taxon>
        <taxon>Nematoda</taxon>
        <taxon>Chromadorea</taxon>
        <taxon>Rhabditida</taxon>
        <taxon>Rhabditina</taxon>
        <taxon>Rhabditomorpha</taxon>
        <taxon>Strongyloidea</taxon>
        <taxon>Heterorhabditidae</taxon>
        <taxon>Heterorhabditis</taxon>
    </lineage>
</organism>